<sequence length="652" mass="68051">MIRQQSWSPVTGMVLACLVVASIIISLKSSSVVVDLSALWIGASDNWQHLLLTTILVPRTLMALVCGAALGIAGVLIQQATRNNFASPATLGVNAGALLATVVGMVVVPELMAKAPILVAFAGAMATTLLVLKLSRMISDSPVNLVLVGMAMTLALGSVSAGLMMFWENSLEGLYTWGAGNLAQHNYEGVNRAWPVLAVLMIISWGLGRSLDMVELGETTASGLGINVKVIVNGSLVVALILSSMVVSEVGMISFIGLVAPPLTRFLGFRSTRWLIPAAAVTGALLLLWADIMARWLSGENYSLPAGAMTTLIGAPFMITMLALNRQNNGRLPSSSETGIHSLIKPRPLLVILSLLFITAVVSYFALGGEGFRALLDLRAPRLLVAACAGIILGVAGLLLQTLLKNPLASPDVSGLTTTGVLFAVMGVILIPGLSDTGLIALTLLGSGCALALLLLIGRLTNFQPQFFALTGLCVSALAGTLINIVLVLGSNQSTEVLVWLSGSTYHSSYPSALLLGAGALVLVMISGLLWRKLDIIPLGSHWSGALGVNSVLVMVVLLGGIAVACSLTVSVVGGISFVGLMAPHICRLLGLTSHRHLIPASALMGMALLIGGDYVSRTLMFPFELPAGLVVSCIGGIYFILLLISGRYLRR</sequence>
<reference evidence="9 10" key="1">
    <citation type="submission" date="2017-03" db="EMBL/GenBank/DDBJ databases">
        <authorList>
            <person name="Afonso C.L."/>
            <person name="Miller P.J."/>
            <person name="Scott M.A."/>
            <person name="Spackman E."/>
            <person name="Goraichik I."/>
            <person name="Dimitrov K.M."/>
            <person name="Suarez D.L."/>
            <person name="Swayne D.E."/>
        </authorList>
    </citation>
    <scope>NUCLEOTIDE SEQUENCE [LARGE SCALE GENOMIC DNA]</scope>
    <source>
        <strain evidence="9">SB41UT1</strain>
    </source>
</reference>
<keyword evidence="5 8" id="KW-0812">Transmembrane</keyword>
<evidence type="ECO:0000313" key="10">
    <source>
        <dbReference type="Proteomes" id="UP000196573"/>
    </source>
</evidence>
<dbReference type="GO" id="GO:0033214">
    <property type="term" value="P:siderophore-iron import into cell"/>
    <property type="evidence" value="ECO:0007669"/>
    <property type="project" value="TreeGrafter"/>
</dbReference>
<keyword evidence="3" id="KW-0813">Transport</keyword>
<evidence type="ECO:0000256" key="5">
    <source>
        <dbReference type="ARBA" id="ARBA00022692"/>
    </source>
</evidence>
<proteinExistence type="inferred from homology"/>
<keyword evidence="7 8" id="KW-0472">Membrane</keyword>
<dbReference type="Pfam" id="PF01032">
    <property type="entry name" value="FecCD"/>
    <property type="match status" value="2"/>
</dbReference>
<keyword evidence="6 8" id="KW-1133">Transmembrane helix</keyword>
<feature type="transmembrane region" description="Helical" evidence="8">
    <location>
        <begin position="598"/>
        <end position="616"/>
    </location>
</feature>
<evidence type="ECO:0000256" key="6">
    <source>
        <dbReference type="ARBA" id="ARBA00022989"/>
    </source>
</evidence>
<feature type="transmembrane region" description="Helical" evidence="8">
    <location>
        <begin position="543"/>
        <end position="564"/>
    </location>
</feature>
<feature type="transmembrane region" description="Helical" evidence="8">
    <location>
        <begin position="7"/>
        <end position="27"/>
    </location>
</feature>
<dbReference type="Gene3D" id="1.10.3470.10">
    <property type="entry name" value="ABC transporter involved in vitamin B12 uptake, BtuC"/>
    <property type="match status" value="2"/>
</dbReference>
<feature type="transmembrane region" description="Helical" evidence="8">
    <location>
        <begin position="272"/>
        <end position="290"/>
    </location>
</feature>
<evidence type="ECO:0000256" key="4">
    <source>
        <dbReference type="ARBA" id="ARBA00022475"/>
    </source>
</evidence>
<keyword evidence="4" id="KW-1003">Cell membrane</keyword>
<feature type="transmembrane region" description="Helical" evidence="8">
    <location>
        <begin position="89"/>
        <end position="109"/>
    </location>
</feature>
<evidence type="ECO:0000256" key="3">
    <source>
        <dbReference type="ARBA" id="ARBA00022448"/>
    </source>
</evidence>
<feature type="transmembrane region" description="Helical" evidence="8">
    <location>
        <begin position="467"/>
        <end position="490"/>
    </location>
</feature>
<comment type="subcellular location">
    <subcellularLocation>
        <location evidence="1">Cell membrane</location>
        <topology evidence="1">Multi-pass membrane protein</topology>
    </subcellularLocation>
</comment>
<feature type="transmembrane region" description="Helical" evidence="8">
    <location>
        <begin position="349"/>
        <end position="367"/>
    </location>
</feature>
<feature type="transmembrane region" description="Helical" evidence="8">
    <location>
        <begin position="416"/>
        <end position="434"/>
    </location>
</feature>
<feature type="transmembrane region" description="Helical" evidence="8">
    <location>
        <begin position="115"/>
        <end position="132"/>
    </location>
</feature>
<feature type="transmembrane region" description="Helical" evidence="8">
    <location>
        <begin position="144"/>
        <end position="167"/>
    </location>
</feature>
<dbReference type="PROSITE" id="PS51257">
    <property type="entry name" value="PROKAR_LIPOPROTEIN"/>
    <property type="match status" value="1"/>
</dbReference>
<feature type="transmembrane region" description="Helical" evidence="8">
    <location>
        <begin position="47"/>
        <end position="77"/>
    </location>
</feature>
<dbReference type="EMBL" id="FWPT01000020">
    <property type="protein sequence ID" value="SMA50922.1"/>
    <property type="molecule type" value="Genomic_DNA"/>
</dbReference>
<dbReference type="InterPro" id="IPR000522">
    <property type="entry name" value="ABC_transptr_permease_BtuC"/>
</dbReference>
<dbReference type="OrthoDB" id="9811721at2"/>
<evidence type="ECO:0000313" key="9">
    <source>
        <dbReference type="EMBL" id="SMA50922.1"/>
    </source>
</evidence>
<feature type="transmembrane region" description="Helical" evidence="8">
    <location>
        <begin position="440"/>
        <end position="460"/>
    </location>
</feature>
<feature type="transmembrane region" description="Helical" evidence="8">
    <location>
        <begin position="302"/>
        <end position="324"/>
    </location>
</feature>
<dbReference type="AlphaFoldDB" id="A0A1X7AS07"/>
<dbReference type="SUPFAM" id="SSF81345">
    <property type="entry name" value="ABC transporter involved in vitamin B12 uptake, BtuC"/>
    <property type="match status" value="2"/>
</dbReference>
<keyword evidence="10" id="KW-1185">Reference proteome</keyword>
<accession>A0A1X7AS07</accession>
<evidence type="ECO:0000256" key="7">
    <source>
        <dbReference type="ARBA" id="ARBA00023136"/>
    </source>
</evidence>
<protein>
    <submittedName>
        <fullName evidence="9">Iron(3+)-hydroxamate import system permease protein FhuB</fullName>
    </submittedName>
</protein>
<dbReference type="PANTHER" id="PTHR30472">
    <property type="entry name" value="FERRIC ENTEROBACTIN TRANSPORT SYSTEM PERMEASE PROTEIN"/>
    <property type="match status" value="1"/>
</dbReference>
<evidence type="ECO:0000256" key="2">
    <source>
        <dbReference type="ARBA" id="ARBA00007935"/>
    </source>
</evidence>
<name>A0A1X7AS07_9GAMM</name>
<feature type="transmembrane region" description="Helical" evidence="8">
    <location>
        <begin position="570"/>
        <end position="591"/>
    </location>
</feature>
<dbReference type="CDD" id="cd06550">
    <property type="entry name" value="TM_ABC_iron-siderophores_like"/>
    <property type="match status" value="2"/>
</dbReference>
<dbReference type="InterPro" id="IPR037294">
    <property type="entry name" value="ABC_BtuC-like"/>
</dbReference>
<feature type="transmembrane region" description="Helical" evidence="8">
    <location>
        <begin position="628"/>
        <end position="650"/>
    </location>
</feature>
<dbReference type="RefSeq" id="WP_087113365.1">
    <property type="nucleotide sequence ID" value="NZ_CBCSCN010000021.1"/>
</dbReference>
<comment type="similarity">
    <text evidence="2">Belongs to the binding-protein-dependent transport system permease family. FecCD subfamily.</text>
</comment>
<feature type="transmembrane region" description="Helical" evidence="8">
    <location>
        <begin position="510"/>
        <end position="531"/>
    </location>
</feature>
<evidence type="ECO:0000256" key="8">
    <source>
        <dbReference type="SAM" id="Phobius"/>
    </source>
</evidence>
<dbReference type="GO" id="GO:0022857">
    <property type="term" value="F:transmembrane transporter activity"/>
    <property type="evidence" value="ECO:0007669"/>
    <property type="project" value="InterPro"/>
</dbReference>
<feature type="transmembrane region" description="Helical" evidence="8">
    <location>
        <begin position="383"/>
        <end position="404"/>
    </location>
</feature>
<gene>
    <name evidence="9" type="primary">fhuB</name>
    <name evidence="9" type="ORF">EHSB41UT_04740</name>
</gene>
<evidence type="ECO:0000256" key="1">
    <source>
        <dbReference type="ARBA" id="ARBA00004651"/>
    </source>
</evidence>
<organism evidence="9 10">
    <name type="scientific">Parendozoicomonas haliclonae</name>
    <dbReference type="NCBI Taxonomy" id="1960125"/>
    <lineage>
        <taxon>Bacteria</taxon>
        <taxon>Pseudomonadati</taxon>
        <taxon>Pseudomonadota</taxon>
        <taxon>Gammaproteobacteria</taxon>
        <taxon>Oceanospirillales</taxon>
        <taxon>Endozoicomonadaceae</taxon>
        <taxon>Parendozoicomonas</taxon>
    </lineage>
</organism>
<dbReference type="PANTHER" id="PTHR30472:SF25">
    <property type="entry name" value="ABC TRANSPORTER PERMEASE PROTEIN MJ0876-RELATED"/>
    <property type="match status" value="1"/>
</dbReference>
<dbReference type="Proteomes" id="UP000196573">
    <property type="component" value="Unassembled WGS sequence"/>
</dbReference>
<dbReference type="GO" id="GO:0005886">
    <property type="term" value="C:plasma membrane"/>
    <property type="evidence" value="ECO:0007669"/>
    <property type="project" value="UniProtKB-SubCell"/>
</dbReference>